<feature type="region of interest" description="Disordered" evidence="1">
    <location>
        <begin position="71"/>
        <end position="90"/>
    </location>
</feature>
<dbReference type="Proteomes" id="UP000018144">
    <property type="component" value="Unassembled WGS sequence"/>
</dbReference>
<gene>
    <name evidence="2" type="ORF">PCON_04812</name>
</gene>
<feature type="region of interest" description="Disordered" evidence="1">
    <location>
        <begin position="1"/>
        <end position="61"/>
    </location>
</feature>
<sequence length="183" mass="19779">MQKHRTTPASPPPTPFPDSLHATPFLPWEHEESEEPREPGGEPNHEEPEPGEPGEPRALVSTVALPSFLAHSHTSGVRDSITRPSRPSHLTTTTISTITALSSPSHIAVHRSYLLPGTLAARWRSSPAAREPGAPRVTEVPFVRSGQGVCLALRAPPGNNRGTKTETGELFGADKKERVMEDD</sequence>
<feature type="compositionally biased region" description="Basic and acidic residues" evidence="1">
    <location>
        <begin position="36"/>
        <end position="48"/>
    </location>
</feature>
<keyword evidence="3" id="KW-1185">Reference proteome</keyword>
<proteinExistence type="predicted"/>
<reference evidence="2 3" key="1">
    <citation type="journal article" date="2013" name="PLoS Genet.">
        <title>The genome and development-dependent transcriptomes of Pyronema confluens: a window into fungal evolution.</title>
        <authorList>
            <person name="Traeger S."/>
            <person name="Altegoer F."/>
            <person name="Freitag M."/>
            <person name="Gabaldon T."/>
            <person name="Kempken F."/>
            <person name="Kumar A."/>
            <person name="Marcet-Houben M."/>
            <person name="Poggeler S."/>
            <person name="Stajich J.E."/>
            <person name="Nowrousian M."/>
        </authorList>
    </citation>
    <scope>NUCLEOTIDE SEQUENCE [LARGE SCALE GENOMIC DNA]</scope>
    <source>
        <strain evidence="3">CBS 100304</strain>
        <tissue evidence="2">Vegetative mycelium</tissue>
    </source>
</reference>
<feature type="compositionally biased region" description="Basic and acidic residues" evidence="1">
    <location>
        <begin position="163"/>
        <end position="183"/>
    </location>
</feature>
<organism evidence="2 3">
    <name type="scientific">Pyronema omphalodes (strain CBS 100304)</name>
    <name type="common">Pyronema confluens</name>
    <dbReference type="NCBI Taxonomy" id="1076935"/>
    <lineage>
        <taxon>Eukaryota</taxon>
        <taxon>Fungi</taxon>
        <taxon>Dikarya</taxon>
        <taxon>Ascomycota</taxon>
        <taxon>Pezizomycotina</taxon>
        <taxon>Pezizomycetes</taxon>
        <taxon>Pezizales</taxon>
        <taxon>Pyronemataceae</taxon>
        <taxon>Pyronema</taxon>
    </lineage>
</organism>
<feature type="region of interest" description="Disordered" evidence="1">
    <location>
        <begin position="153"/>
        <end position="183"/>
    </location>
</feature>
<feature type="compositionally biased region" description="Polar residues" evidence="1">
    <location>
        <begin position="72"/>
        <end position="85"/>
    </location>
</feature>
<evidence type="ECO:0000313" key="3">
    <source>
        <dbReference type="Proteomes" id="UP000018144"/>
    </source>
</evidence>
<protein>
    <submittedName>
        <fullName evidence="2">Uncharacterized protein</fullName>
    </submittedName>
</protein>
<name>U4L5A2_PYROM</name>
<evidence type="ECO:0000256" key="1">
    <source>
        <dbReference type="SAM" id="MobiDB-lite"/>
    </source>
</evidence>
<dbReference type="EMBL" id="HF935238">
    <property type="protein sequence ID" value="CCX05225.1"/>
    <property type="molecule type" value="Genomic_DNA"/>
</dbReference>
<evidence type="ECO:0000313" key="2">
    <source>
        <dbReference type="EMBL" id="CCX05225.1"/>
    </source>
</evidence>
<accession>U4L5A2</accession>
<dbReference type="AlphaFoldDB" id="U4L5A2"/>